<dbReference type="InterPro" id="IPR011990">
    <property type="entry name" value="TPR-like_helical_dom_sf"/>
</dbReference>
<keyword evidence="2" id="KW-0449">Lipoprotein</keyword>
<dbReference type="EMBL" id="JBDJNQ010000008">
    <property type="protein sequence ID" value="MEN5378959.1"/>
    <property type="molecule type" value="Genomic_DNA"/>
</dbReference>
<dbReference type="Proteomes" id="UP001409291">
    <property type="component" value="Unassembled WGS sequence"/>
</dbReference>
<reference evidence="2 3" key="1">
    <citation type="submission" date="2024-04" db="EMBL/GenBank/DDBJ databases">
        <title>WGS of bacteria from Torrens River.</title>
        <authorList>
            <person name="Wyrsch E.R."/>
            <person name="Drigo B."/>
        </authorList>
    </citation>
    <scope>NUCLEOTIDE SEQUENCE [LARGE SCALE GENOMIC DNA]</scope>
    <source>
        <strain evidence="2 3">TWI391</strain>
    </source>
</reference>
<dbReference type="Gene3D" id="1.25.40.390">
    <property type="match status" value="1"/>
</dbReference>
<dbReference type="Pfam" id="PF12771">
    <property type="entry name" value="SusD-like_2"/>
    <property type="match status" value="1"/>
</dbReference>
<protein>
    <submittedName>
        <fullName evidence="2">SusD/RagB family nutrient-binding outer membrane lipoprotein</fullName>
    </submittedName>
</protein>
<name>A0ABV0BVY4_9SPHI</name>
<gene>
    <name evidence="2" type="ORF">ABE541_16980</name>
</gene>
<dbReference type="PROSITE" id="PS51257">
    <property type="entry name" value="PROKAR_LIPOPROTEIN"/>
    <property type="match status" value="1"/>
</dbReference>
<keyword evidence="1" id="KW-0732">Signal</keyword>
<comment type="caution">
    <text evidence="2">The sequence shown here is derived from an EMBL/GenBank/DDBJ whole genome shotgun (WGS) entry which is preliminary data.</text>
</comment>
<proteinExistence type="predicted"/>
<evidence type="ECO:0000256" key="1">
    <source>
        <dbReference type="SAM" id="SignalP"/>
    </source>
</evidence>
<dbReference type="SUPFAM" id="SSF48452">
    <property type="entry name" value="TPR-like"/>
    <property type="match status" value="1"/>
</dbReference>
<feature type="signal peptide" evidence="1">
    <location>
        <begin position="1"/>
        <end position="21"/>
    </location>
</feature>
<evidence type="ECO:0000313" key="3">
    <source>
        <dbReference type="Proteomes" id="UP001409291"/>
    </source>
</evidence>
<feature type="chain" id="PRO_5045138293" evidence="1">
    <location>
        <begin position="22"/>
        <end position="531"/>
    </location>
</feature>
<dbReference type="InterPro" id="IPR041662">
    <property type="entry name" value="SusD-like_2"/>
</dbReference>
<organism evidence="2 3">
    <name type="scientific">Sphingobacterium kitahiroshimense</name>
    <dbReference type="NCBI Taxonomy" id="470446"/>
    <lineage>
        <taxon>Bacteria</taxon>
        <taxon>Pseudomonadati</taxon>
        <taxon>Bacteroidota</taxon>
        <taxon>Sphingobacteriia</taxon>
        <taxon>Sphingobacteriales</taxon>
        <taxon>Sphingobacteriaceae</taxon>
        <taxon>Sphingobacterium</taxon>
    </lineage>
</organism>
<sequence length="531" mass="60021">MKNIKAILLCSMLGLSALSMISCTKGLSDINVNPNEPEDGQAPTYTLFNGANRHLMNYTRDGWWMARMSMPWMQYSAQNNYVQEDKYQYRDNQTNNGWIYLYRSANNYKEIIDICEDPILKIAAAANGNLDNQIASARIMLAYTFDNLVSHFGPVPYWSYGQRDNPNFQALNIDTYPLPVYVTEEEIYKDLLKELKEAAAQLKTDQKGFNKGDNIYKGDAEKWKKFANSLRLRIANRIKKVYPDAEAEIKDAIAGGVFASNADNAVHTFGSTIAEGNPLWQVFFGVDPRTDFWPGRSFVQLLKGETANFGFDPRLYKIAAPKGLTFTAYKDGYIDSKNLDDYIGVPIALPRVETYYQTATNINFFSNEILKATRGEVLMEHAEVAFILSEIKGWSKAEYETGVRASMERVGVPVASIDAFVATLPAPSERTVLTQKYVSLFYNPDEAWNEYRRTGYPDTEVLLMPGETATRPHDGSTYVFTPLQSGNVVAKDLPARVRYPVTQQTLNGKNWRDAVNLLGADEIDKKLWFAK</sequence>
<keyword evidence="3" id="KW-1185">Reference proteome</keyword>
<accession>A0ABV0BVY4</accession>
<dbReference type="RefSeq" id="WP_346581822.1">
    <property type="nucleotide sequence ID" value="NZ_JBDJNQ010000008.1"/>
</dbReference>
<evidence type="ECO:0000313" key="2">
    <source>
        <dbReference type="EMBL" id="MEN5378959.1"/>
    </source>
</evidence>